<reference evidence="4" key="1">
    <citation type="journal article" date="2013" name="Nat. Genet.">
        <title>The draft genomes of soft-shell turtle and green sea turtle yield insights into the development and evolution of the turtle-specific body plan.</title>
        <authorList>
            <person name="Wang Z."/>
            <person name="Pascual-Anaya J."/>
            <person name="Zadissa A."/>
            <person name="Li W."/>
            <person name="Niimura Y."/>
            <person name="Huang Z."/>
            <person name="Li C."/>
            <person name="White S."/>
            <person name="Xiong Z."/>
            <person name="Fang D."/>
            <person name="Wang B."/>
            <person name="Ming Y."/>
            <person name="Chen Y."/>
            <person name="Zheng Y."/>
            <person name="Kuraku S."/>
            <person name="Pignatelli M."/>
            <person name="Herrero J."/>
            <person name="Beal K."/>
            <person name="Nozawa M."/>
            <person name="Li Q."/>
            <person name="Wang J."/>
            <person name="Zhang H."/>
            <person name="Yu L."/>
            <person name="Shigenobu S."/>
            <person name="Wang J."/>
            <person name="Liu J."/>
            <person name="Flicek P."/>
            <person name="Searle S."/>
            <person name="Wang J."/>
            <person name="Kuratani S."/>
            <person name="Yin Y."/>
            <person name="Aken B."/>
            <person name="Zhang G."/>
            <person name="Irie N."/>
        </authorList>
    </citation>
    <scope>NUCLEOTIDE SEQUENCE [LARGE SCALE GENOMIC DNA]</scope>
</reference>
<dbReference type="SMART" id="SM00454">
    <property type="entry name" value="SAM"/>
    <property type="match status" value="2"/>
</dbReference>
<dbReference type="PROSITE" id="PS50105">
    <property type="entry name" value="SAM_DOMAIN"/>
    <property type="match status" value="2"/>
</dbReference>
<keyword evidence="4" id="KW-1185">Reference proteome</keyword>
<dbReference type="InterPro" id="IPR013761">
    <property type="entry name" value="SAM/pointed_sf"/>
</dbReference>
<dbReference type="InterPro" id="IPR001660">
    <property type="entry name" value="SAM"/>
</dbReference>
<protein>
    <submittedName>
        <fullName evidence="3">Sterile alpha motif domain-containing protein 9-like protein</fullName>
    </submittedName>
</protein>
<organism evidence="3 4">
    <name type="scientific">Chelonia mydas</name>
    <name type="common">Green sea-turtle</name>
    <name type="synonym">Chelonia agassizi</name>
    <dbReference type="NCBI Taxonomy" id="8469"/>
    <lineage>
        <taxon>Eukaryota</taxon>
        <taxon>Metazoa</taxon>
        <taxon>Chordata</taxon>
        <taxon>Craniata</taxon>
        <taxon>Vertebrata</taxon>
        <taxon>Euteleostomi</taxon>
        <taxon>Archelosauria</taxon>
        <taxon>Testudinata</taxon>
        <taxon>Testudines</taxon>
        <taxon>Cryptodira</taxon>
        <taxon>Durocryptodira</taxon>
        <taxon>Americhelydia</taxon>
        <taxon>Chelonioidea</taxon>
        <taxon>Cheloniidae</taxon>
        <taxon>Chelonia</taxon>
    </lineage>
</organism>
<evidence type="ECO:0000313" key="4">
    <source>
        <dbReference type="Proteomes" id="UP000031443"/>
    </source>
</evidence>
<evidence type="ECO:0000313" key="3">
    <source>
        <dbReference type="EMBL" id="EMP40185.1"/>
    </source>
</evidence>
<gene>
    <name evidence="3" type="ORF">UY3_02587</name>
</gene>
<dbReference type="Proteomes" id="UP000031443">
    <property type="component" value="Unassembled WGS sequence"/>
</dbReference>
<evidence type="ECO:0000256" key="1">
    <source>
        <dbReference type="SAM" id="MobiDB-lite"/>
    </source>
</evidence>
<name>M7BWI9_CHEMY</name>
<dbReference type="eggNOG" id="ENOG502QPY6">
    <property type="taxonomic scope" value="Eukaryota"/>
</dbReference>
<feature type="region of interest" description="Disordered" evidence="1">
    <location>
        <begin position="1770"/>
        <end position="1819"/>
    </location>
</feature>
<feature type="region of interest" description="Disordered" evidence="1">
    <location>
        <begin position="196"/>
        <end position="235"/>
    </location>
</feature>
<accession>M7BWI9</accession>
<dbReference type="GO" id="GO:0005737">
    <property type="term" value="C:cytoplasm"/>
    <property type="evidence" value="ECO:0007669"/>
    <property type="project" value="TreeGrafter"/>
</dbReference>
<feature type="domain" description="SAM" evidence="2">
    <location>
        <begin position="55"/>
        <end position="100"/>
    </location>
</feature>
<dbReference type="Pfam" id="PF07647">
    <property type="entry name" value="SAM_2"/>
    <property type="match status" value="1"/>
</dbReference>
<evidence type="ECO:0000259" key="2">
    <source>
        <dbReference type="PROSITE" id="PS50105"/>
    </source>
</evidence>
<feature type="domain" description="SAM" evidence="2">
    <location>
        <begin position="1700"/>
        <end position="1745"/>
    </location>
</feature>
<dbReference type="Gene3D" id="1.10.150.50">
    <property type="entry name" value="Transcription Factor, Ets-1"/>
    <property type="match status" value="2"/>
</dbReference>
<dbReference type="PROSITE" id="PS51257">
    <property type="entry name" value="PROKAR_LIPOPROTEIN"/>
    <property type="match status" value="1"/>
</dbReference>
<dbReference type="PANTHER" id="PTHR16155">
    <property type="entry name" value="DED DOMAIN-CONTAINING PROTEIN"/>
    <property type="match status" value="1"/>
</dbReference>
<dbReference type="PANTHER" id="PTHR16155:SF3">
    <property type="entry name" value="STERILE ALPHA MOTIF DOMAIN-CONTAINING PROTEIN 9-LIKE"/>
    <property type="match status" value="1"/>
</dbReference>
<proteinExistence type="predicted"/>
<dbReference type="STRING" id="8469.M7BWI9"/>
<sequence length="3289" mass="378656">MVSIKNSQGQMWIGACLPDIFHLQELKQKADGTQRSSDKLCNNYKDYKTLPLAEWNECHVRDWLESIGIKEEYVKKLWEEEVTGPVLRKIDESFLKSIGMKKGQIHVLICERNELLECLNKEAGIGQADNPSFKTPEILSDTGRTTNAQVKKMKIRNSNMPTTANVPAEKTECGLKNIQITRPKNVPSSHVTFHQHAASETDISGPLEESSREDTEKSVSTFGRTENGKSHSMHKKRVEALTLSRFRPFGTQDINFKYVKNTVLSPETGVIDLITPCHEYKSFAIAAELDRPLLEAKFAFEVIRFGSACMNIRSNGTIHFGVMDRFEGDKDYEHGQIIGVPVRHRDIYVDALDKNIAKCFNASDQEAARICIHPPVFIEVIEKDTQDQRFVVEVDIEPSSSTVKGKIFQVRLPRFNENSNKTICEKNSVLYQRLKANSEPLKNEEQLVDFIQGLQERDIRREMAESSSNEDLIETSQDLGRKLLVLLNDGKNYIDDYLSYILVTNRCRKEDLKSVNFLMRMNIFCVFDFDEDSNVSGLHAKYKEHHATHLHFLQNYANESKMNTTEFKKHLGLDVYTSWIFCNGRSDFLGDEKPCDENTWIRTKKKYLKKAISFICDEILPKGSFVVLFLLSSPVEKPIVDTFQEFYTEMNGMDYIICIAESKENYEKWANLAQASCSIETLEQRSIVGMKLSHVDATIQNMMPSTVCPRRLPVSTRGLCVLPTLEEEKMFSLEILCTNQCDDIKLDLLSTKEIQEIERTFYQGRKVSWKNFWLADKGGCGDVIERDACRDVHKILDGILHENRIRWSVAKLKIFHQPGSGGSTIARQVLWKRRKDLRCAVVRSSYPVATVSQHAVNFREYDENDMKNSLPVLLLVEDYDEDYLDELKNDLMDAMAARRGHSSKPCFILMCCKRSNVPEKLCKASPLDTVAVTHKLSDQEKHLFKTKIEKLEEQKDFKPEFIITFVLMSKEFKETYVTEFVEHWKEGIDLSSPVTSLMKYVALLNSYVHGSYISLSHCEAFLGLGAYTEKREYDFKNNLSEQARLIFIELRANTTYISCVQIIHHLVAKEILHQLSGSQPQSQIAMNLLQEKMLFQHRFGREEFIKFIRDLFIRRDKKSRGDNTDSLFSPFIEHICKVENCEKAIEVLKTAYECLGKDAYFAQQLARLHYNHEKFEDAEYWAGVAKSHLPYDSFILDTEGQVYRKWFSSTVDKETDGATPGEVIEMIEIALKAMKCFRAAQQAAKSEIDNMNNAGYFGEVEVGCRLLKFLSTLEVFPRNTQGEHPELVRYLLTDYIPEEIKKPWGKLHSRLKGLRQKIYNALEWISEDLSYFQTDKNQNRENEAEEKEEQVYNPRKWLKRQSEVYAKFFTSEHPMGENKAGPETQLVRRMNIYKYGGGSVTTILSLFSDSKDERSVKKLEKIISLYAEDPQKESLEDIDLINYILCHITLACLSPGSSKLLPFETLRELSNRFFKQRRTAFPASAHFLLTLLYWPDDALDRESNPDKNDILIAALQSMKHLYDIKMKNVAPRKKRIYTHFFLGKGNGLGKFVHKTRIDKLIDGSLNERRMKWLHGDVWKIGKVHSVLKRVNGWTEKGKVCARGHVGQIHILPLHFDSVPPGNENVTFNLGFSFSGLVAYDIQARGAAAPHSCLRSSHLDQAPAGGVLGGAQHSHDQFLRKRINNYFYKKMDYKTLPLAEWNESHVRCWLESIGIKKEYVEKLCEEEVTGPVLKELDEPFLKSMGMKGGQIHIITRKRNELLEHLHKNAGVDSAQADNPSIKDSEVLGSNITTNDDKKRVKNRSSAVSMKANAPTEETDSDLKALSITQHESFHVTSDQKVSSETDNTGAVEKTGKEHTLKTVSTFCRRGSRKSHSLHENTVESLTLSKFRQFKNEDINFKYVKNRILAPETGIIDLIIPCHEYKSFTTAAKLDRQRLQAKLAYEVIRYASACMNVRTNGTIHFGVMDSVEDKGWKHGQIAGIPVRDRDIYVDALDYIEKCFEPSEQEAARNCIHPPIFTEVIQKDSQEQYFVVEVDIEPSSSTVKGKIFQVRLPRFNEHSNKVILDKIPVLYQRVGTKSEPVKNEELVAFIQGLQEKDVRREKAESSSNEDPMEISQNLGRKLSVLFTDGKNYMNDSLWYILVANSCGKEDLKSVNFLMRMNIFCVFDFDEDSNVSGLYAKYKEHHETRSHFLQNYSNESKMSTTEFQKHLGLFDHTSWIFCNGRSDFLGDEKSCDEDTWIRTKKKYLKKAISFICDEILPKGSFVVLFLLSSPVEKPIVDTFQEFYTEMNGMDYIICIAESKENYEKWANLAQASCSIETLEQRSIVGMKLSHVDATIQNMMPSAICPRHLPVSTRGLCVLPTLEEEKMSSLEILCADQCDDIKLDLLSTKEIQEIEQTFYQGRKVSWKNFWLADKGSCGEVIEREACEEVHKILDDILHGNRIRWSVAKLKIFHQPGSGGSTIARQVLWKRRKDLRCAVVKSSYSIATVSKHAVNFREYDENDIKNSLPVILLIEDYDEDYLDELKNDLMDAIAARRSHFSKPCFILLGCKRSNVPEKLCKASPLDTVAVTHKLTDQEKHLFKTKIEKLKKQKDFKPEFILTFVLMSEEFNETYVREFVEHLLQGIDLSSPVTNLMRYVALLNFYVHNSHISLSHCEAFLGLGAYTEKRVREYDFKNNLSEQARVIFIELRENTTCISSVHIIHYLVAKEILHQLSGSQPQSQIAMKLLQEKVLLNHRFGREEFMKFIRDLFIRRDKKSRGDNTDSLFSPFIEHVCKVEDCEKAIEVLKTAYECLGKDAFFAQQLARLHYNHEKFEDAEYWAGVAKSHLPYDSFILDTEGQVYRKWFSFTLDKKMYEATPGGVIEMIEIALKAMKCFRAAQQAAKSEIDSMNNAGYFGEVEVGCRLLKLLSTLEVFPRNTQGEHSELVRYLLTDYIPEEIKKPWGKLHSRLKGLRQNIYNALDWISEDLSYFQTDKNQEKQDEEAKEEKEEQVYNPRKWLKRQSEVYAKFFTSEYPMGEEKAGPETQLLRRMNIYKYGGGSVTTILSFLTDSKEMRSVEKLEKIINFYPDDPQKERLEDIDLINYILCHITLACLSPGSSKLLPFETLRELSNRFFKQRRTAFPASAHFLLTLLYWPDDALDKEPNPDKDDILVSALQTMKRMHDIKVKNIAPRKKKIYTHFFLGKGSGLRKIMHKTRIDKLIGGSLNDRRMKWQHGDVWNIGKIRDVLRRVSGWTENGKLFVQGHVGQIHIVPLHYDSVPQGNENVTFYLGFSFNGLVAHAIQVNK</sequence>
<dbReference type="EMBL" id="KB514364">
    <property type="protein sequence ID" value="EMP40185.1"/>
    <property type="molecule type" value="Genomic_DNA"/>
</dbReference>
<dbReference type="SUPFAM" id="SSF47769">
    <property type="entry name" value="SAM/Pointed domain"/>
    <property type="match status" value="2"/>
</dbReference>
<dbReference type="Pfam" id="PF00536">
    <property type="entry name" value="SAM_1"/>
    <property type="match status" value="1"/>
</dbReference>